<accession>A0A6P2GLS0</accession>
<sequence length="74" mass="8702">MSCEKCRSFGRTRSNYEYFGINISRHVELYRCTNCGQFLEIAAEARAPYFLTLEQANEYFPDARKELVKIAPRK</sequence>
<dbReference type="AlphaFoldDB" id="A0A6P2GLS0"/>
<gene>
    <name evidence="1" type="ORF">BAN20980_06480</name>
</gene>
<protein>
    <submittedName>
        <fullName evidence="1">Uncharacterized protein</fullName>
    </submittedName>
</protein>
<evidence type="ECO:0000313" key="1">
    <source>
        <dbReference type="EMBL" id="VVU53822.1"/>
    </source>
</evidence>
<reference evidence="1 2" key="1">
    <citation type="submission" date="2019-09" db="EMBL/GenBank/DDBJ databases">
        <authorList>
            <person name="Depoorter E."/>
        </authorList>
    </citation>
    <scope>NUCLEOTIDE SEQUENCE [LARGE SCALE GENOMIC DNA]</scope>
    <source>
        <strain evidence="1">LMG 20980</strain>
    </source>
</reference>
<dbReference type="Proteomes" id="UP000494201">
    <property type="component" value="Unassembled WGS sequence"/>
</dbReference>
<dbReference type="EMBL" id="CABVLY010000039">
    <property type="protein sequence ID" value="VVU53822.1"/>
    <property type="molecule type" value="Genomic_DNA"/>
</dbReference>
<name>A0A6P2GLS0_9BURK</name>
<proteinExistence type="predicted"/>
<evidence type="ECO:0000313" key="2">
    <source>
        <dbReference type="Proteomes" id="UP000494201"/>
    </source>
</evidence>
<organism evidence="1 2">
    <name type="scientific">Burkholderia anthina</name>
    <dbReference type="NCBI Taxonomy" id="179879"/>
    <lineage>
        <taxon>Bacteria</taxon>
        <taxon>Pseudomonadati</taxon>
        <taxon>Pseudomonadota</taxon>
        <taxon>Betaproteobacteria</taxon>
        <taxon>Burkholderiales</taxon>
        <taxon>Burkholderiaceae</taxon>
        <taxon>Burkholderia</taxon>
        <taxon>Burkholderia cepacia complex</taxon>
    </lineage>
</organism>